<proteinExistence type="predicted"/>
<sequence length="154" mass="17180">MESNEIRKKIAEGCIKNYRVTDRKRYAAHFEYQDLVNKLLKIQLSNSDIPQTLIVSKVTKICTSSPATIQTGSKSCKTDSKSSVSPLLKTNRLIEIKNKEKVLSKAKNGCVKAASRQNSTLAPQQQIQSHKKSSSNHLVASIKQLSVVRVIKKK</sequence>
<organism evidence="1 2">
    <name type="scientific">Stentor coeruleus</name>
    <dbReference type="NCBI Taxonomy" id="5963"/>
    <lineage>
        <taxon>Eukaryota</taxon>
        <taxon>Sar</taxon>
        <taxon>Alveolata</taxon>
        <taxon>Ciliophora</taxon>
        <taxon>Postciliodesmatophora</taxon>
        <taxon>Heterotrichea</taxon>
        <taxon>Heterotrichida</taxon>
        <taxon>Stentoridae</taxon>
        <taxon>Stentor</taxon>
    </lineage>
</organism>
<protein>
    <submittedName>
        <fullName evidence="1">Uncharacterized protein</fullName>
    </submittedName>
</protein>
<dbReference type="Proteomes" id="UP000187209">
    <property type="component" value="Unassembled WGS sequence"/>
</dbReference>
<name>A0A1R2CX03_9CILI</name>
<reference evidence="1 2" key="1">
    <citation type="submission" date="2016-11" db="EMBL/GenBank/DDBJ databases">
        <title>The macronuclear genome of Stentor coeruleus: a giant cell with tiny introns.</title>
        <authorList>
            <person name="Slabodnick M."/>
            <person name="Ruby J.G."/>
            <person name="Reiff S.B."/>
            <person name="Swart E.C."/>
            <person name="Gosai S."/>
            <person name="Prabakaran S."/>
            <person name="Witkowska E."/>
            <person name="Larue G.E."/>
            <person name="Fisher S."/>
            <person name="Freeman R.M."/>
            <person name="Gunawardena J."/>
            <person name="Chu W."/>
            <person name="Stover N.A."/>
            <person name="Gregory B.D."/>
            <person name="Nowacki M."/>
            <person name="Derisi J."/>
            <person name="Roy S.W."/>
            <person name="Marshall W.F."/>
            <person name="Sood P."/>
        </authorList>
    </citation>
    <scope>NUCLEOTIDE SEQUENCE [LARGE SCALE GENOMIC DNA]</scope>
    <source>
        <strain evidence="1">WM001</strain>
    </source>
</reference>
<gene>
    <name evidence="1" type="ORF">SteCoe_3517</name>
</gene>
<comment type="caution">
    <text evidence="1">The sequence shown here is derived from an EMBL/GenBank/DDBJ whole genome shotgun (WGS) entry which is preliminary data.</text>
</comment>
<accession>A0A1R2CX03</accession>
<dbReference type="AlphaFoldDB" id="A0A1R2CX03"/>
<evidence type="ECO:0000313" key="1">
    <source>
        <dbReference type="EMBL" id="OMJ93537.1"/>
    </source>
</evidence>
<keyword evidence="2" id="KW-1185">Reference proteome</keyword>
<dbReference type="EMBL" id="MPUH01000041">
    <property type="protein sequence ID" value="OMJ93537.1"/>
    <property type="molecule type" value="Genomic_DNA"/>
</dbReference>
<evidence type="ECO:0000313" key="2">
    <source>
        <dbReference type="Proteomes" id="UP000187209"/>
    </source>
</evidence>